<dbReference type="InterPro" id="IPR040131">
    <property type="entry name" value="MnmG_N"/>
</dbReference>
<comment type="subcellular location">
    <subcellularLocation>
        <location evidence="10">Cytoplasm</location>
    </subcellularLocation>
</comment>
<evidence type="ECO:0000256" key="3">
    <source>
        <dbReference type="ARBA" id="ARBA00022603"/>
    </source>
</evidence>
<comment type="catalytic activity">
    <reaction evidence="10">
        <text>uridine(54) in tRNA + (6R)-5,10-methylene-5,6,7,8-tetrahydrofolate + NADPH + H(+) = 5-methyluridine(54) in tRNA + (6S)-5,6,7,8-tetrahydrofolate + NADP(+)</text>
        <dbReference type="Rhea" id="RHEA:62372"/>
        <dbReference type="Rhea" id="RHEA-COMP:10167"/>
        <dbReference type="Rhea" id="RHEA-COMP:10193"/>
        <dbReference type="ChEBI" id="CHEBI:15378"/>
        <dbReference type="ChEBI" id="CHEBI:15636"/>
        <dbReference type="ChEBI" id="CHEBI:57453"/>
        <dbReference type="ChEBI" id="CHEBI:57783"/>
        <dbReference type="ChEBI" id="CHEBI:58349"/>
        <dbReference type="ChEBI" id="CHEBI:65315"/>
        <dbReference type="ChEBI" id="CHEBI:74447"/>
        <dbReference type="EC" id="2.1.1.74"/>
    </reaction>
</comment>
<dbReference type="InterPro" id="IPR036188">
    <property type="entry name" value="FAD/NAD-bd_sf"/>
</dbReference>
<keyword evidence="7 10" id="KW-0274">FAD</keyword>
<dbReference type="HAMAP" id="MF_01037">
    <property type="entry name" value="TrmFO"/>
    <property type="match status" value="1"/>
</dbReference>
<comment type="cofactor">
    <cofactor evidence="1 10">
        <name>FAD</name>
        <dbReference type="ChEBI" id="CHEBI:57692"/>
    </cofactor>
</comment>
<dbReference type="FunFam" id="3.50.50.60:FF:000035">
    <property type="entry name" value="Methylenetetrahydrofolate--tRNA-(uracil-5-)-methyltransferase TrmFO"/>
    <property type="match status" value="1"/>
</dbReference>
<dbReference type="NCBIfam" id="NF003739">
    <property type="entry name" value="PRK05335.1"/>
    <property type="match status" value="1"/>
</dbReference>
<dbReference type="KEGG" id="bacg:D2962_07320"/>
<feature type="binding site" evidence="10">
    <location>
        <begin position="8"/>
        <end position="13"/>
    </location>
    <ligand>
        <name>FAD</name>
        <dbReference type="ChEBI" id="CHEBI:57692"/>
    </ligand>
</feature>
<keyword evidence="2 10" id="KW-0963">Cytoplasm</keyword>
<dbReference type="EC" id="2.1.1.74" evidence="10"/>
<evidence type="ECO:0000256" key="2">
    <source>
        <dbReference type="ARBA" id="ARBA00022490"/>
    </source>
</evidence>
<evidence type="ECO:0000256" key="9">
    <source>
        <dbReference type="ARBA" id="ARBA00023027"/>
    </source>
</evidence>
<dbReference type="GO" id="GO:0050660">
    <property type="term" value="F:flavin adenine dinucleotide binding"/>
    <property type="evidence" value="ECO:0007669"/>
    <property type="project" value="UniProtKB-UniRule"/>
</dbReference>
<keyword evidence="8 10" id="KW-0521">NADP</keyword>
<evidence type="ECO:0000256" key="6">
    <source>
        <dbReference type="ARBA" id="ARBA00022694"/>
    </source>
</evidence>
<evidence type="ECO:0000313" key="13">
    <source>
        <dbReference type="Proteomes" id="UP000280960"/>
    </source>
</evidence>
<keyword evidence="3 10" id="KW-0489">Methyltransferase</keyword>
<organism evidence="12 13">
    <name type="scientific">Biomaibacter acetigenes</name>
    <dbReference type="NCBI Taxonomy" id="2316383"/>
    <lineage>
        <taxon>Bacteria</taxon>
        <taxon>Bacillati</taxon>
        <taxon>Bacillota</taxon>
        <taxon>Clostridia</taxon>
        <taxon>Thermosediminibacterales</taxon>
        <taxon>Tepidanaerobacteraceae</taxon>
        <taxon>Biomaibacter</taxon>
    </lineage>
</organism>
<dbReference type="GO" id="GO:0005829">
    <property type="term" value="C:cytosol"/>
    <property type="evidence" value="ECO:0007669"/>
    <property type="project" value="TreeGrafter"/>
</dbReference>
<keyword evidence="4 10" id="KW-0285">Flavoprotein</keyword>
<accession>A0A3G2R9M0</accession>
<dbReference type="Gene3D" id="3.50.50.60">
    <property type="entry name" value="FAD/NAD(P)-binding domain"/>
    <property type="match status" value="2"/>
</dbReference>
<evidence type="ECO:0000259" key="11">
    <source>
        <dbReference type="Pfam" id="PF01134"/>
    </source>
</evidence>
<protein>
    <recommendedName>
        <fullName evidence="10">Methylenetetrahydrofolate--tRNA-(uracil-5-)-methyltransferase TrmFO</fullName>
        <ecNumber evidence="10">2.1.1.74</ecNumber>
    </recommendedName>
    <alternativeName>
        <fullName evidence="10">Folate-dependent tRNA (uracil-5-)-methyltransferase</fullName>
    </alternativeName>
    <alternativeName>
        <fullName evidence="10">Folate-dependent tRNA(M-5-U54)-methyltransferase</fullName>
    </alternativeName>
</protein>
<dbReference type="Proteomes" id="UP000280960">
    <property type="component" value="Chromosome"/>
</dbReference>
<keyword evidence="6 10" id="KW-0819">tRNA processing</keyword>
<dbReference type="GO" id="GO:0047151">
    <property type="term" value="F:tRNA (uracil(54)-C5)-methyltransferase activity, 5,10-methylenetetrahydrofolate-dependent"/>
    <property type="evidence" value="ECO:0007669"/>
    <property type="project" value="UniProtKB-UniRule"/>
</dbReference>
<comment type="similarity">
    <text evidence="10">Belongs to the MnmG family. TrmFO subfamily.</text>
</comment>
<reference evidence="12 13" key="1">
    <citation type="submission" date="2018-10" db="EMBL/GenBank/DDBJ databases">
        <authorList>
            <person name="Zhang X."/>
        </authorList>
    </citation>
    <scope>NUCLEOTIDE SEQUENCE [LARGE SCALE GENOMIC DNA]</scope>
    <source>
        <strain evidence="12 13">SK-G1</strain>
    </source>
</reference>
<proteinExistence type="inferred from homology"/>
<keyword evidence="9 10" id="KW-0520">NAD</keyword>
<gene>
    <name evidence="10 12" type="primary">trmFO</name>
    <name evidence="12" type="ORF">D2962_07320</name>
</gene>
<dbReference type="GO" id="GO:0030488">
    <property type="term" value="P:tRNA methylation"/>
    <property type="evidence" value="ECO:0007669"/>
    <property type="project" value="TreeGrafter"/>
</dbReference>
<dbReference type="PANTHER" id="PTHR11806:SF2">
    <property type="entry name" value="METHYLENETETRAHYDROFOLATE--TRNA-(URACIL-5-)-METHYLTRANSFERASE TRMFO"/>
    <property type="match status" value="1"/>
</dbReference>
<dbReference type="EMBL" id="CP033169">
    <property type="protein sequence ID" value="AYO32234.1"/>
    <property type="molecule type" value="Genomic_DNA"/>
</dbReference>
<dbReference type="PANTHER" id="PTHR11806">
    <property type="entry name" value="GLUCOSE INHIBITED DIVISION PROTEIN A"/>
    <property type="match status" value="1"/>
</dbReference>
<dbReference type="AlphaFoldDB" id="A0A3G2R9M0"/>
<feature type="domain" description="MnmG N-terminal" evidence="11">
    <location>
        <begin position="4"/>
        <end position="365"/>
    </location>
</feature>
<dbReference type="Pfam" id="PF01134">
    <property type="entry name" value="GIDA"/>
    <property type="match status" value="1"/>
</dbReference>
<name>A0A3G2R9M0_9FIRM</name>
<evidence type="ECO:0000256" key="1">
    <source>
        <dbReference type="ARBA" id="ARBA00001974"/>
    </source>
</evidence>
<evidence type="ECO:0000256" key="4">
    <source>
        <dbReference type="ARBA" id="ARBA00022630"/>
    </source>
</evidence>
<dbReference type="InterPro" id="IPR004417">
    <property type="entry name" value="TrmFO"/>
</dbReference>
<dbReference type="InterPro" id="IPR002218">
    <property type="entry name" value="MnmG-rel"/>
</dbReference>
<dbReference type="SUPFAM" id="SSF51905">
    <property type="entry name" value="FAD/NAD(P)-binding domain"/>
    <property type="match status" value="1"/>
</dbReference>
<evidence type="ECO:0000313" key="12">
    <source>
        <dbReference type="EMBL" id="AYO32234.1"/>
    </source>
</evidence>
<evidence type="ECO:0000256" key="7">
    <source>
        <dbReference type="ARBA" id="ARBA00022827"/>
    </source>
</evidence>
<evidence type="ECO:0000256" key="5">
    <source>
        <dbReference type="ARBA" id="ARBA00022679"/>
    </source>
</evidence>
<dbReference type="NCBIfam" id="TIGR00137">
    <property type="entry name" value="gid_trmFO"/>
    <property type="match status" value="1"/>
</dbReference>
<evidence type="ECO:0000256" key="8">
    <source>
        <dbReference type="ARBA" id="ARBA00022857"/>
    </source>
</evidence>
<sequence length="436" mass="48620">MQSVKVIGGGLAGCEAAWQIAKNGIKVDLYEMRPYKNTPAHHTDKLAELVCSNSLRSDEITNAAGLLKQEMRLLDSLIIKVADETKIPAGGALAVDRQRFSSTITRIIEVHPNIAVHREEIKNIPEPPAVIATGPLTSDEFSEALGNFLGSEHLYFYDAASPIITGDSINWKRAFWGSRYGKGDEDYVNLPLTQEEYNNFYHELINAEVHPLKEFEKPVFFEGCMPVEVMAGRGPKTLLFGPLKPVGIIDPRTGKEPFAVVQLRRENKEATMFNIVGFQTSLKWGEQKRVFSLIPGLENAEFIRYGFIHRNTFISSPRFLKPTLEYINMKNLFFAGQITGVEGYIESAASGIVAGINISRSLKGQSPLVFPVETIIGALCHYITSSNHDNFQPMKSNFGILPPLNKKVRSKKERNKFLAERSLSAIDKMLTEACIK</sequence>
<comment type="function">
    <text evidence="10">Catalyzes the folate-dependent formation of 5-methyl-uridine at position 54 (M-5-U54) in all tRNAs.</text>
</comment>
<comment type="catalytic activity">
    <reaction evidence="10">
        <text>uridine(54) in tRNA + (6R)-5,10-methylene-5,6,7,8-tetrahydrofolate + NADH + H(+) = 5-methyluridine(54) in tRNA + (6S)-5,6,7,8-tetrahydrofolate + NAD(+)</text>
        <dbReference type="Rhea" id="RHEA:16873"/>
        <dbReference type="Rhea" id="RHEA-COMP:10167"/>
        <dbReference type="Rhea" id="RHEA-COMP:10193"/>
        <dbReference type="ChEBI" id="CHEBI:15378"/>
        <dbReference type="ChEBI" id="CHEBI:15636"/>
        <dbReference type="ChEBI" id="CHEBI:57453"/>
        <dbReference type="ChEBI" id="CHEBI:57540"/>
        <dbReference type="ChEBI" id="CHEBI:57945"/>
        <dbReference type="ChEBI" id="CHEBI:65315"/>
        <dbReference type="ChEBI" id="CHEBI:74447"/>
        <dbReference type="EC" id="2.1.1.74"/>
    </reaction>
</comment>
<dbReference type="GO" id="GO:0002098">
    <property type="term" value="P:tRNA wobble uridine modification"/>
    <property type="evidence" value="ECO:0007669"/>
    <property type="project" value="TreeGrafter"/>
</dbReference>
<evidence type="ECO:0000256" key="10">
    <source>
        <dbReference type="HAMAP-Rule" id="MF_01037"/>
    </source>
</evidence>
<keyword evidence="5 10" id="KW-0808">Transferase</keyword>
<keyword evidence="13" id="KW-1185">Reference proteome</keyword>